<dbReference type="UniPathway" id="UPA00344"/>
<evidence type="ECO:0000313" key="6">
    <source>
        <dbReference type="EMBL" id="SHG41846.1"/>
    </source>
</evidence>
<dbReference type="PANTHER" id="PTHR10192:SF5">
    <property type="entry name" value="GEPHYRIN"/>
    <property type="match status" value="1"/>
</dbReference>
<protein>
    <recommendedName>
        <fullName evidence="4">Molybdopterin molybdenumtransferase</fullName>
        <ecNumber evidence="4">2.10.1.1</ecNumber>
    </recommendedName>
</protein>
<dbReference type="InterPro" id="IPR005110">
    <property type="entry name" value="MoeA_linker/N"/>
</dbReference>
<evidence type="ECO:0000256" key="2">
    <source>
        <dbReference type="ARBA" id="ARBA00010763"/>
    </source>
</evidence>
<dbReference type="Gene3D" id="2.170.190.11">
    <property type="entry name" value="Molybdopterin biosynthesis moea protein, domain 3"/>
    <property type="match status" value="1"/>
</dbReference>
<dbReference type="CDD" id="cd00887">
    <property type="entry name" value="MoeA"/>
    <property type="match status" value="1"/>
</dbReference>
<accession>A0A1M5JMN8</accession>
<dbReference type="SUPFAM" id="SSF63867">
    <property type="entry name" value="MoeA C-terminal domain-like"/>
    <property type="match status" value="1"/>
</dbReference>
<dbReference type="InterPro" id="IPR036425">
    <property type="entry name" value="MoaB/Mog-like_dom_sf"/>
</dbReference>
<dbReference type="GO" id="GO:0046872">
    <property type="term" value="F:metal ion binding"/>
    <property type="evidence" value="ECO:0007669"/>
    <property type="project" value="UniProtKB-UniRule"/>
</dbReference>
<evidence type="ECO:0000313" key="7">
    <source>
        <dbReference type="Proteomes" id="UP000199758"/>
    </source>
</evidence>
<evidence type="ECO:0000256" key="1">
    <source>
        <dbReference type="ARBA" id="ARBA00002901"/>
    </source>
</evidence>
<dbReference type="NCBIfam" id="NF045515">
    <property type="entry name" value="Glp_gephyrin"/>
    <property type="match status" value="1"/>
</dbReference>
<keyword evidence="7" id="KW-1185">Reference proteome</keyword>
<dbReference type="GO" id="GO:0006777">
    <property type="term" value="P:Mo-molybdopterin cofactor biosynthetic process"/>
    <property type="evidence" value="ECO:0007669"/>
    <property type="project" value="UniProtKB-UniRule"/>
</dbReference>
<comment type="similarity">
    <text evidence="2 4">Belongs to the MoeA family.</text>
</comment>
<dbReference type="STRING" id="490188.SAMN04488068_0089"/>
<dbReference type="InterPro" id="IPR036135">
    <property type="entry name" value="MoeA_linker/N_sf"/>
</dbReference>
<dbReference type="SUPFAM" id="SSF63882">
    <property type="entry name" value="MoeA N-terminal region -like"/>
    <property type="match status" value="1"/>
</dbReference>
<evidence type="ECO:0000256" key="3">
    <source>
        <dbReference type="ARBA" id="ARBA00047317"/>
    </source>
</evidence>
<dbReference type="Gene3D" id="3.90.105.10">
    <property type="entry name" value="Molybdopterin biosynthesis moea protein, domain 2"/>
    <property type="match status" value="1"/>
</dbReference>
<dbReference type="EC" id="2.10.1.1" evidence="4"/>
<gene>
    <name evidence="6" type="ORF">SAMN04488068_0089</name>
</gene>
<dbReference type="InterPro" id="IPR001453">
    <property type="entry name" value="MoaB/Mog_dom"/>
</dbReference>
<keyword evidence="4" id="KW-0500">Molybdenum</keyword>
<organism evidence="6 7">
    <name type="scientific">Hydrocarboniphaga daqingensis</name>
    <dbReference type="NCBI Taxonomy" id="490188"/>
    <lineage>
        <taxon>Bacteria</taxon>
        <taxon>Pseudomonadati</taxon>
        <taxon>Pseudomonadota</taxon>
        <taxon>Gammaproteobacteria</taxon>
        <taxon>Nevskiales</taxon>
        <taxon>Nevskiaceae</taxon>
        <taxon>Hydrocarboniphaga</taxon>
    </lineage>
</organism>
<proteinExistence type="inferred from homology"/>
<dbReference type="InterPro" id="IPR038987">
    <property type="entry name" value="MoeA-like"/>
</dbReference>
<comment type="pathway">
    <text evidence="4">Cofactor biosynthesis; molybdopterin biosynthesis.</text>
</comment>
<evidence type="ECO:0000259" key="5">
    <source>
        <dbReference type="SMART" id="SM00852"/>
    </source>
</evidence>
<dbReference type="GO" id="GO:0061599">
    <property type="term" value="F:molybdopterin molybdotransferase activity"/>
    <property type="evidence" value="ECO:0007669"/>
    <property type="project" value="UniProtKB-UniRule"/>
</dbReference>
<dbReference type="OrthoDB" id="9804758at2"/>
<dbReference type="NCBIfam" id="TIGR00177">
    <property type="entry name" value="molyb_syn"/>
    <property type="match status" value="1"/>
</dbReference>
<keyword evidence="4" id="KW-0460">Magnesium</keyword>
<evidence type="ECO:0000256" key="4">
    <source>
        <dbReference type="RuleBase" id="RU365090"/>
    </source>
</evidence>
<name>A0A1M5JMN8_9GAMM</name>
<dbReference type="Gene3D" id="3.40.980.10">
    <property type="entry name" value="MoaB/Mog-like domain"/>
    <property type="match status" value="1"/>
</dbReference>
<comment type="catalytic activity">
    <reaction evidence="3">
        <text>adenylyl-molybdopterin + molybdate = Mo-molybdopterin + AMP + H(+)</text>
        <dbReference type="Rhea" id="RHEA:35047"/>
        <dbReference type="ChEBI" id="CHEBI:15378"/>
        <dbReference type="ChEBI" id="CHEBI:36264"/>
        <dbReference type="ChEBI" id="CHEBI:62727"/>
        <dbReference type="ChEBI" id="CHEBI:71302"/>
        <dbReference type="ChEBI" id="CHEBI:456215"/>
        <dbReference type="EC" id="2.10.1.1"/>
    </reaction>
</comment>
<sequence length="399" mass="42361">MIDTDLALQKILDALPSPDSTELDLDAALGHVLAGPAIAALDLPPFDQSAVDGYAVRHADIADAPLALPVVQTIAAAARDAAPVLAPGTAARIFTGGWLPLHADTSVRQELTERDGDRVRVLQALPAGTDVRRQGEELRLGDTIGRAGQRITPGLLGAIAMGGVSRVRVHRRPRIAILITGDEVAPPGAPLRPGQIADANGPLLRAHLQHWGYHAVTLHYVGDRYEQVCDALAQAFASADLVLTTGGVSVGDHDHVPAAAQAGGAQTVFWKVAQKPGMPLYVARQGRALLFGLPGNPASVLVNLLVYVRPALARFEGLADMPAWRHGRLSHDVRAEVSKTLWLRMRETTDDQGQSLLLPLERQASHMLSNLADATVLVRVPASASGRCTAGTMVRWITL</sequence>
<dbReference type="PANTHER" id="PTHR10192">
    <property type="entry name" value="MOLYBDOPTERIN BIOSYNTHESIS PROTEIN"/>
    <property type="match status" value="1"/>
</dbReference>
<keyword evidence="4" id="KW-0479">Metal-binding</keyword>
<dbReference type="GO" id="GO:0005829">
    <property type="term" value="C:cytosol"/>
    <property type="evidence" value="ECO:0007669"/>
    <property type="project" value="TreeGrafter"/>
</dbReference>
<dbReference type="Gene3D" id="2.40.340.10">
    <property type="entry name" value="MoeA, C-terminal, domain IV"/>
    <property type="match status" value="1"/>
</dbReference>
<comment type="cofactor">
    <cofactor evidence="4">
        <name>Mg(2+)</name>
        <dbReference type="ChEBI" id="CHEBI:18420"/>
    </cofactor>
</comment>
<dbReference type="Pfam" id="PF03453">
    <property type="entry name" value="MoeA_N"/>
    <property type="match status" value="1"/>
</dbReference>
<dbReference type="Pfam" id="PF00994">
    <property type="entry name" value="MoCF_biosynth"/>
    <property type="match status" value="1"/>
</dbReference>
<dbReference type="SMART" id="SM00852">
    <property type="entry name" value="MoCF_biosynth"/>
    <property type="match status" value="1"/>
</dbReference>
<dbReference type="InterPro" id="IPR036688">
    <property type="entry name" value="MoeA_C_domain_IV_sf"/>
</dbReference>
<dbReference type="SUPFAM" id="SSF53218">
    <property type="entry name" value="Molybdenum cofactor biosynthesis proteins"/>
    <property type="match status" value="1"/>
</dbReference>
<dbReference type="AlphaFoldDB" id="A0A1M5JMN8"/>
<comment type="function">
    <text evidence="1 4">Catalyzes the insertion of molybdate into adenylated molybdopterin with the concomitant release of AMP.</text>
</comment>
<keyword evidence="4 6" id="KW-0808">Transferase</keyword>
<dbReference type="EMBL" id="FQWZ01000001">
    <property type="protein sequence ID" value="SHG41846.1"/>
    <property type="molecule type" value="Genomic_DNA"/>
</dbReference>
<keyword evidence="4" id="KW-0501">Molybdenum cofactor biosynthesis</keyword>
<dbReference type="RefSeq" id="WP_072892646.1">
    <property type="nucleotide sequence ID" value="NZ_FQWZ01000001.1"/>
</dbReference>
<reference evidence="6 7" key="1">
    <citation type="submission" date="2016-11" db="EMBL/GenBank/DDBJ databases">
        <authorList>
            <person name="Jaros S."/>
            <person name="Januszkiewicz K."/>
            <person name="Wedrychowicz H."/>
        </authorList>
    </citation>
    <scope>NUCLEOTIDE SEQUENCE [LARGE SCALE GENOMIC DNA]</scope>
    <source>
        <strain evidence="6 7">CGMCC 1.7049</strain>
    </source>
</reference>
<feature type="domain" description="MoaB/Mog" evidence="5">
    <location>
        <begin position="176"/>
        <end position="314"/>
    </location>
</feature>
<dbReference type="Proteomes" id="UP000199758">
    <property type="component" value="Unassembled WGS sequence"/>
</dbReference>